<name>A0A0C3EDH2_9AGAM</name>
<dbReference type="GO" id="GO:0016881">
    <property type="term" value="F:acid-amino acid ligase activity"/>
    <property type="evidence" value="ECO:0007669"/>
    <property type="project" value="TreeGrafter"/>
</dbReference>
<dbReference type="GO" id="GO:0005737">
    <property type="term" value="C:cytoplasm"/>
    <property type="evidence" value="ECO:0007669"/>
    <property type="project" value="TreeGrafter"/>
</dbReference>
<dbReference type="EMBL" id="KN822020">
    <property type="protein sequence ID" value="KIM65966.1"/>
    <property type="molecule type" value="Genomic_DNA"/>
</dbReference>
<dbReference type="Pfam" id="PF23572">
    <property type="entry name" value="GH3_C"/>
    <property type="match status" value="1"/>
</dbReference>
<protein>
    <recommendedName>
        <fullName evidence="6">GH3 auxin-responsive promoter</fullName>
    </recommendedName>
</protein>
<dbReference type="Pfam" id="PF03321">
    <property type="entry name" value="GH3"/>
    <property type="match status" value="1"/>
</dbReference>
<evidence type="ECO:0000259" key="3">
    <source>
        <dbReference type="Pfam" id="PF23572"/>
    </source>
</evidence>
<evidence type="ECO:0000313" key="4">
    <source>
        <dbReference type="EMBL" id="KIM65966.1"/>
    </source>
</evidence>
<dbReference type="OrthoDB" id="10004661at2759"/>
<sequence>MIPPQPSPLVEELSPALRTMLKGRTESTLLSLIKKNRDTRYFSESPVFFGFHTALQNLRKEGDNEDGDDALIESYYSAIPSTTYDSYEPFVKIFLERNCLEKDVRNMFAPGLPHGIGVTSSTSSGKAKYIAQYSYGSASTQKFTSGKTCRFFSFNYRHLISVQNDKGDTIKTLPVGVASANLSRIWEGLDVDQDHLNIKLPSSYTSPNAVGFISEYPPFMLTHTLFALAEREVETISAYFSTAILDMILYMEEEWDILVACIGSGTLPDWKGIDHVREYLEPHFPPRPERAAELHAIGKATEQPGWLVKVWPKLRAVSTTGSGIFAVALPKIKHYIGPDVKLRGLGYFTSEAPIGLVYDPSDMNLFKLLSTEFFEFIDVTNEGTASSLLCPWQVEVGKMYEVVVTAHKGLWRYPIGDIIEIAGFDPNDGTPVVRFIERRNLVTRMAGVTLTESHITSAILAVQDGLGLVSEFTTVIDDHSGYLGYLVEILGDLDPKADEAPARLLAEFVRLNEEFRSALDSKRIKPPTIRILKTGTFTEYRRWRMDMNKSGPGQVKVPVVMWDNIAREWIFKRVQRELGSGSVPSEIANITTCDGDPLGESRQR</sequence>
<evidence type="ECO:0000313" key="5">
    <source>
        <dbReference type="Proteomes" id="UP000053989"/>
    </source>
</evidence>
<evidence type="ECO:0000259" key="2">
    <source>
        <dbReference type="Pfam" id="PF23571"/>
    </source>
</evidence>
<evidence type="ECO:0008006" key="6">
    <source>
        <dbReference type="Google" id="ProtNLM"/>
    </source>
</evidence>
<dbReference type="HOGENOM" id="CLU_032936_0_0_1"/>
<proteinExistence type="predicted"/>
<feature type="region of interest" description="Disordered" evidence="1">
    <location>
        <begin position="585"/>
        <end position="604"/>
    </location>
</feature>
<dbReference type="InterPro" id="IPR055377">
    <property type="entry name" value="GH3_M"/>
</dbReference>
<organism evidence="4 5">
    <name type="scientific">Scleroderma citrinum Foug A</name>
    <dbReference type="NCBI Taxonomy" id="1036808"/>
    <lineage>
        <taxon>Eukaryota</taxon>
        <taxon>Fungi</taxon>
        <taxon>Dikarya</taxon>
        <taxon>Basidiomycota</taxon>
        <taxon>Agaricomycotina</taxon>
        <taxon>Agaricomycetes</taxon>
        <taxon>Agaricomycetidae</taxon>
        <taxon>Boletales</taxon>
        <taxon>Sclerodermatineae</taxon>
        <taxon>Sclerodermataceae</taxon>
        <taxon>Scleroderma</taxon>
    </lineage>
</organism>
<dbReference type="PANTHER" id="PTHR31901:SF9">
    <property type="entry name" value="GH3 DOMAIN-CONTAINING PROTEIN"/>
    <property type="match status" value="1"/>
</dbReference>
<dbReference type="InParanoid" id="A0A0C3EDH2"/>
<dbReference type="Proteomes" id="UP000053989">
    <property type="component" value="Unassembled WGS sequence"/>
</dbReference>
<reference evidence="5" key="2">
    <citation type="submission" date="2015-01" db="EMBL/GenBank/DDBJ databases">
        <title>Evolutionary Origins and Diversification of the Mycorrhizal Mutualists.</title>
        <authorList>
            <consortium name="DOE Joint Genome Institute"/>
            <consortium name="Mycorrhizal Genomics Consortium"/>
            <person name="Kohler A."/>
            <person name="Kuo A."/>
            <person name="Nagy L.G."/>
            <person name="Floudas D."/>
            <person name="Copeland A."/>
            <person name="Barry K.W."/>
            <person name="Cichocki N."/>
            <person name="Veneault-Fourrey C."/>
            <person name="LaButti K."/>
            <person name="Lindquist E.A."/>
            <person name="Lipzen A."/>
            <person name="Lundell T."/>
            <person name="Morin E."/>
            <person name="Murat C."/>
            <person name="Riley R."/>
            <person name="Ohm R."/>
            <person name="Sun H."/>
            <person name="Tunlid A."/>
            <person name="Henrissat B."/>
            <person name="Grigoriev I.V."/>
            <person name="Hibbett D.S."/>
            <person name="Martin F."/>
        </authorList>
    </citation>
    <scope>NUCLEOTIDE SEQUENCE [LARGE SCALE GENOMIC DNA]</scope>
    <source>
        <strain evidence="5">Foug A</strain>
    </source>
</reference>
<dbReference type="InterPro" id="IPR004993">
    <property type="entry name" value="GH3"/>
</dbReference>
<dbReference type="PANTHER" id="PTHR31901">
    <property type="entry name" value="GH3 DOMAIN-CONTAINING PROTEIN"/>
    <property type="match status" value="1"/>
</dbReference>
<reference evidence="4 5" key="1">
    <citation type="submission" date="2014-04" db="EMBL/GenBank/DDBJ databases">
        <authorList>
            <consortium name="DOE Joint Genome Institute"/>
            <person name="Kuo A."/>
            <person name="Kohler A."/>
            <person name="Nagy L.G."/>
            <person name="Floudas D."/>
            <person name="Copeland A."/>
            <person name="Barry K.W."/>
            <person name="Cichocki N."/>
            <person name="Veneault-Fourrey C."/>
            <person name="LaButti K."/>
            <person name="Lindquist E.A."/>
            <person name="Lipzen A."/>
            <person name="Lundell T."/>
            <person name="Morin E."/>
            <person name="Murat C."/>
            <person name="Sun H."/>
            <person name="Tunlid A."/>
            <person name="Henrissat B."/>
            <person name="Grigoriev I.V."/>
            <person name="Hibbett D.S."/>
            <person name="Martin F."/>
            <person name="Nordberg H.P."/>
            <person name="Cantor M.N."/>
            <person name="Hua S.X."/>
        </authorList>
    </citation>
    <scope>NUCLEOTIDE SEQUENCE [LARGE SCALE GENOMIC DNA]</scope>
    <source>
        <strain evidence="4 5">Foug A</strain>
    </source>
</reference>
<accession>A0A0C3EDH2</accession>
<feature type="domain" description="GH3 middle" evidence="2">
    <location>
        <begin position="370"/>
        <end position="438"/>
    </location>
</feature>
<evidence type="ECO:0000256" key="1">
    <source>
        <dbReference type="SAM" id="MobiDB-lite"/>
    </source>
</evidence>
<keyword evidence="5" id="KW-1185">Reference proteome</keyword>
<gene>
    <name evidence="4" type="ORF">SCLCIDRAFT_1211988</name>
</gene>
<dbReference type="Pfam" id="PF23571">
    <property type="entry name" value="GH3_M"/>
    <property type="match status" value="1"/>
</dbReference>
<dbReference type="AlphaFoldDB" id="A0A0C3EDH2"/>
<feature type="domain" description="GH3 C-terminal" evidence="3">
    <location>
        <begin position="468"/>
        <end position="561"/>
    </location>
</feature>
<dbReference type="InterPro" id="IPR055378">
    <property type="entry name" value="GH3_C"/>
</dbReference>